<sequence>MTDFALIDGYVFWSGFLSDGSRAVASRSKASCLGLALRNARWFESSWGKKFSHEISASVWDRCPPSSVMHLGSYDRRTHNGLTCTRSSIALVSNNGSSSCSIAFRSVVHILCRRCFKMKHICRRTVALLHEYSTLYREFNQGYGTTTFAPQLDGDGLQTPPNFNFDELFNFNLGSKLKAITVLVTHLTSCRSYANCGEKQTSVIEHMYADDNDEHEYDYEEHENDYNEHEDNDEHEYDYEEHENDYNEHEDDNDEHEYDYEEHENDSDEHEDDNGEHEYDYEEHENDYNEHEDDTKTTITNMKTTMTT</sequence>
<protein>
    <submittedName>
        <fullName evidence="2">Uncharacterized protein</fullName>
    </submittedName>
</protein>
<gene>
    <name evidence="2" type="ORF">ANN_04896</name>
</gene>
<feature type="region of interest" description="Disordered" evidence="1">
    <location>
        <begin position="217"/>
        <end position="308"/>
    </location>
</feature>
<accession>A0ABQ8TAG5</accession>
<name>A0ABQ8TAG5_PERAM</name>
<comment type="caution">
    <text evidence="2">The sequence shown here is derived from an EMBL/GenBank/DDBJ whole genome shotgun (WGS) entry which is preliminary data.</text>
</comment>
<evidence type="ECO:0000256" key="1">
    <source>
        <dbReference type="SAM" id="MobiDB-lite"/>
    </source>
</evidence>
<dbReference type="Proteomes" id="UP001148838">
    <property type="component" value="Unassembled WGS sequence"/>
</dbReference>
<organism evidence="2 3">
    <name type="scientific">Periplaneta americana</name>
    <name type="common">American cockroach</name>
    <name type="synonym">Blatta americana</name>
    <dbReference type="NCBI Taxonomy" id="6978"/>
    <lineage>
        <taxon>Eukaryota</taxon>
        <taxon>Metazoa</taxon>
        <taxon>Ecdysozoa</taxon>
        <taxon>Arthropoda</taxon>
        <taxon>Hexapoda</taxon>
        <taxon>Insecta</taxon>
        <taxon>Pterygota</taxon>
        <taxon>Neoptera</taxon>
        <taxon>Polyneoptera</taxon>
        <taxon>Dictyoptera</taxon>
        <taxon>Blattodea</taxon>
        <taxon>Blattoidea</taxon>
        <taxon>Blattidae</taxon>
        <taxon>Blattinae</taxon>
        <taxon>Periplaneta</taxon>
    </lineage>
</organism>
<evidence type="ECO:0000313" key="2">
    <source>
        <dbReference type="EMBL" id="KAJ4443228.1"/>
    </source>
</evidence>
<feature type="compositionally biased region" description="Low complexity" evidence="1">
    <location>
        <begin position="297"/>
        <end position="308"/>
    </location>
</feature>
<evidence type="ECO:0000313" key="3">
    <source>
        <dbReference type="Proteomes" id="UP001148838"/>
    </source>
</evidence>
<keyword evidence="3" id="KW-1185">Reference proteome</keyword>
<dbReference type="EMBL" id="JAJSOF020000013">
    <property type="protein sequence ID" value="KAJ4443228.1"/>
    <property type="molecule type" value="Genomic_DNA"/>
</dbReference>
<reference evidence="2 3" key="1">
    <citation type="journal article" date="2022" name="Allergy">
        <title>Genome assembly and annotation of Periplaneta americana reveal a comprehensive cockroach allergen profile.</title>
        <authorList>
            <person name="Wang L."/>
            <person name="Xiong Q."/>
            <person name="Saelim N."/>
            <person name="Wang L."/>
            <person name="Nong W."/>
            <person name="Wan A.T."/>
            <person name="Shi M."/>
            <person name="Liu X."/>
            <person name="Cao Q."/>
            <person name="Hui J.H.L."/>
            <person name="Sookrung N."/>
            <person name="Leung T.F."/>
            <person name="Tungtrongchitr A."/>
            <person name="Tsui S.K.W."/>
        </authorList>
    </citation>
    <scope>NUCLEOTIDE SEQUENCE [LARGE SCALE GENOMIC DNA]</scope>
    <source>
        <strain evidence="2">PWHHKU_190912</strain>
    </source>
</reference>
<feature type="compositionally biased region" description="Acidic residues" evidence="1">
    <location>
        <begin position="230"/>
        <end position="285"/>
    </location>
</feature>
<feature type="compositionally biased region" description="Basic and acidic residues" evidence="1">
    <location>
        <begin position="286"/>
        <end position="296"/>
    </location>
</feature>
<proteinExistence type="predicted"/>